<evidence type="ECO:0000259" key="7">
    <source>
        <dbReference type="Pfam" id="PF04234"/>
    </source>
</evidence>
<comment type="subcellular location">
    <subcellularLocation>
        <location evidence="1">Cell envelope</location>
    </subcellularLocation>
</comment>
<proteinExistence type="predicted"/>
<dbReference type="Gene3D" id="2.60.40.1220">
    <property type="match status" value="1"/>
</dbReference>
<dbReference type="Proteomes" id="UP000247980">
    <property type="component" value="Unassembled WGS sequence"/>
</dbReference>
<dbReference type="GO" id="GO:0030313">
    <property type="term" value="C:cell envelope"/>
    <property type="evidence" value="ECO:0007669"/>
    <property type="project" value="UniProtKB-SubCell"/>
</dbReference>
<dbReference type="GO" id="GO:0046688">
    <property type="term" value="P:response to copper ion"/>
    <property type="evidence" value="ECO:0007669"/>
    <property type="project" value="InterPro"/>
</dbReference>
<feature type="chain" id="PRO_5015960938" evidence="6">
    <location>
        <begin position="32"/>
        <end position="198"/>
    </location>
</feature>
<dbReference type="InterPro" id="IPR007348">
    <property type="entry name" value="CopC_dom"/>
</dbReference>
<evidence type="ECO:0000256" key="5">
    <source>
        <dbReference type="SAM" id="Phobius"/>
    </source>
</evidence>
<dbReference type="GO" id="GO:0005886">
    <property type="term" value="C:plasma membrane"/>
    <property type="evidence" value="ECO:0007669"/>
    <property type="project" value="TreeGrafter"/>
</dbReference>
<dbReference type="RefSeq" id="WP_110485524.1">
    <property type="nucleotide sequence ID" value="NZ_QJVC01000011.1"/>
</dbReference>
<keyword evidence="3 6" id="KW-0732">Signal</keyword>
<dbReference type="OrthoDB" id="5242236at2"/>
<dbReference type="GO" id="GO:0042597">
    <property type="term" value="C:periplasmic space"/>
    <property type="evidence" value="ECO:0007669"/>
    <property type="project" value="InterPro"/>
</dbReference>
<dbReference type="EMBL" id="QJVC01000011">
    <property type="protein sequence ID" value="PYI38225.1"/>
    <property type="molecule type" value="Genomic_DNA"/>
</dbReference>
<keyword evidence="5" id="KW-0472">Membrane</keyword>
<evidence type="ECO:0000256" key="4">
    <source>
        <dbReference type="ARBA" id="ARBA00023008"/>
    </source>
</evidence>
<dbReference type="Pfam" id="PF04234">
    <property type="entry name" value="CopC"/>
    <property type="match status" value="1"/>
</dbReference>
<evidence type="ECO:0000256" key="6">
    <source>
        <dbReference type="SAM" id="SignalP"/>
    </source>
</evidence>
<dbReference type="SUPFAM" id="SSF81296">
    <property type="entry name" value="E set domains"/>
    <property type="match status" value="1"/>
</dbReference>
<feature type="signal peptide" evidence="6">
    <location>
        <begin position="1"/>
        <end position="31"/>
    </location>
</feature>
<evidence type="ECO:0000256" key="2">
    <source>
        <dbReference type="ARBA" id="ARBA00022723"/>
    </source>
</evidence>
<keyword evidence="4" id="KW-0186">Copper</keyword>
<keyword evidence="5" id="KW-1133">Transmembrane helix</keyword>
<accession>A0A2V5INT9</accession>
<sequence length="198" mass="20272">MKLNFRRAQKIGALATAMALASLLAAGPAQAHDALASSNPSNGDTVTTNPGKVSITLTKAPNTDLPDSSIIKVTAPDGHVVSTGKVTADGPTLSIAADIDHPGEHTVEWRTVSADGHPIDGKFTFTYAEAGASAAATPTTATAESVENTEQAATTTVNDTEPDNTVWYIGGGIVLLALVIIGAYALGRRKKIAADHTD</sequence>
<dbReference type="GO" id="GO:0006825">
    <property type="term" value="P:copper ion transport"/>
    <property type="evidence" value="ECO:0007669"/>
    <property type="project" value="InterPro"/>
</dbReference>
<dbReference type="InterPro" id="IPR014755">
    <property type="entry name" value="Cu-Rt/internalin_Ig-like"/>
</dbReference>
<keyword evidence="2" id="KW-0479">Metal-binding</keyword>
<reference evidence="8 9" key="1">
    <citation type="submission" date="2018-05" db="EMBL/GenBank/DDBJ databases">
        <title>Genetic diversity of glacier-inhabiting Cryobacterium bacteria in China and description of Cryobacterium mengkeensis sp. nov. and Arthrobacter glacialis sp. nov.</title>
        <authorList>
            <person name="Liu Q."/>
            <person name="Xin Y.-H."/>
        </authorList>
    </citation>
    <scope>NUCLEOTIDE SEQUENCE [LARGE SCALE GENOMIC DNA]</scope>
    <source>
        <strain evidence="8 9">B7</strain>
    </source>
</reference>
<evidence type="ECO:0000256" key="1">
    <source>
        <dbReference type="ARBA" id="ARBA00004196"/>
    </source>
</evidence>
<dbReference type="GO" id="GO:0005507">
    <property type="term" value="F:copper ion binding"/>
    <property type="evidence" value="ECO:0007669"/>
    <property type="project" value="InterPro"/>
</dbReference>
<evidence type="ECO:0000313" key="8">
    <source>
        <dbReference type="EMBL" id="PYI38225.1"/>
    </source>
</evidence>
<evidence type="ECO:0000256" key="3">
    <source>
        <dbReference type="ARBA" id="ARBA00022729"/>
    </source>
</evidence>
<comment type="caution">
    <text evidence="8">The sequence shown here is derived from an EMBL/GenBank/DDBJ whole genome shotgun (WGS) entry which is preliminary data.</text>
</comment>
<feature type="transmembrane region" description="Helical" evidence="5">
    <location>
        <begin position="166"/>
        <end position="186"/>
    </location>
</feature>
<dbReference type="AlphaFoldDB" id="A0A2V5INT9"/>
<keyword evidence="9" id="KW-1185">Reference proteome</keyword>
<dbReference type="InterPro" id="IPR014756">
    <property type="entry name" value="Ig_E-set"/>
</dbReference>
<dbReference type="InterPro" id="IPR032694">
    <property type="entry name" value="CopC/D"/>
</dbReference>
<protein>
    <submittedName>
        <fullName evidence="8">Copper resistance protein CopC</fullName>
    </submittedName>
</protein>
<keyword evidence="5" id="KW-0812">Transmembrane</keyword>
<evidence type="ECO:0000313" key="9">
    <source>
        <dbReference type="Proteomes" id="UP000247980"/>
    </source>
</evidence>
<name>A0A2V5INT9_9MICC</name>
<dbReference type="PANTHER" id="PTHR34820:SF4">
    <property type="entry name" value="INNER MEMBRANE PROTEIN YEBZ"/>
    <property type="match status" value="1"/>
</dbReference>
<gene>
    <name evidence="8" type="ORF">CVS30_11790</name>
</gene>
<dbReference type="PANTHER" id="PTHR34820">
    <property type="entry name" value="INNER MEMBRANE PROTEIN YEBZ"/>
    <property type="match status" value="1"/>
</dbReference>
<feature type="domain" description="CopC" evidence="7">
    <location>
        <begin position="32"/>
        <end position="126"/>
    </location>
</feature>
<organism evidence="8 9">
    <name type="scientific">Arthrobacter psychrolactophilus</name>
    <dbReference type="NCBI Taxonomy" id="92442"/>
    <lineage>
        <taxon>Bacteria</taxon>
        <taxon>Bacillati</taxon>
        <taxon>Actinomycetota</taxon>
        <taxon>Actinomycetes</taxon>
        <taxon>Micrococcales</taxon>
        <taxon>Micrococcaceae</taxon>
        <taxon>Arthrobacter</taxon>
    </lineage>
</organism>